<keyword evidence="3" id="KW-1185">Reference proteome</keyword>
<feature type="transmembrane region" description="Helical" evidence="1">
    <location>
        <begin position="99"/>
        <end position="119"/>
    </location>
</feature>
<accession>A0ABS5VXA4</accession>
<dbReference type="EMBL" id="JAHESD010000035">
    <property type="protein sequence ID" value="MBT1704626.1"/>
    <property type="molecule type" value="Genomic_DNA"/>
</dbReference>
<evidence type="ECO:0000313" key="2">
    <source>
        <dbReference type="EMBL" id="MBT1704626.1"/>
    </source>
</evidence>
<evidence type="ECO:0000313" key="3">
    <source>
        <dbReference type="Proteomes" id="UP000772618"/>
    </source>
</evidence>
<protein>
    <submittedName>
        <fullName evidence="2">MerC family mercury resistance protein</fullName>
    </submittedName>
</protein>
<name>A0ABS5VXA4_9BACT</name>
<gene>
    <name evidence="2" type="ORF">KK060_15135</name>
</gene>
<reference evidence="2 3" key="1">
    <citation type="submission" date="2021-05" db="EMBL/GenBank/DDBJ databases">
        <title>A Polyphasic approach of four new species of the genus Ohtaekwangia: Ohtaekwangia histidinii sp. nov., Ohtaekwangia cretensis sp. nov., Ohtaekwangia indiensis sp. nov., Ohtaekwangia reichenbachii sp. nov. from diverse environment.</title>
        <authorList>
            <person name="Octaviana S."/>
        </authorList>
    </citation>
    <scope>NUCLEOTIDE SEQUENCE [LARGE SCALE GENOMIC DNA]</scope>
    <source>
        <strain evidence="2 3">PWU20</strain>
    </source>
</reference>
<feature type="transmembrane region" description="Helical" evidence="1">
    <location>
        <begin position="46"/>
        <end position="66"/>
    </location>
</feature>
<proteinExistence type="predicted"/>
<dbReference type="InterPro" id="IPR004891">
    <property type="entry name" value="Mercury-R_MerC"/>
</dbReference>
<keyword evidence="1" id="KW-0472">Membrane</keyword>
<sequence length="125" mass="13559">MISRSYLLDKTGMWASALCAIHCMAVPIVVSMSAFTGWAYLHNDSIETAVLMLSGLIAVASLVPSYVKHHRKLLPIIILSFGFILIGVSRLSLDVNEPVFASSGAGLVVIAHFLNIRFCKKSHTS</sequence>
<comment type="caution">
    <text evidence="2">The sequence shown here is derived from an EMBL/GenBank/DDBJ whole genome shotgun (WGS) entry which is preliminary data.</text>
</comment>
<evidence type="ECO:0000256" key="1">
    <source>
        <dbReference type="SAM" id="Phobius"/>
    </source>
</evidence>
<feature type="transmembrane region" description="Helical" evidence="1">
    <location>
        <begin position="12"/>
        <end position="40"/>
    </location>
</feature>
<keyword evidence="1" id="KW-1133">Transmembrane helix</keyword>
<dbReference type="Proteomes" id="UP000772618">
    <property type="component" value="Unassembled WGS sequence"/>
</dbReference>
<dbReference type="RefSeq" id="WP_254154583.1">
    <property type="nucleotide sequence ID" value="NZ_JAHESD010000035.1"/>
</dbReference>
<keyword evidence="1" id="KW-0812">Transmembrane</keyword>
<feature type="transmembrane region" description="Helical" evidence="1">
    <location>
        <begin position="73"/>
        <end position="93"/>
    </location>
</feature>
<dbReference type="Pfam" id="PF03203">
    <property type="entry name" value="MerC"/>
    <property type="match status" value="1"/>
</dbReference>
<organism evidence="2 3">
    <name type="scientific">Chryseosolibacter indicus</name>
    <dbReference type="NCBI Taxonomy" id="2782351"/>
    <lineage>
        <taxon>Bacteria</taxon>
        <taxon>Pseudomonadati</taxon>
        <taxon>Bacteroidota</taxon>
        <taxon>Cytophagia</taxon>
        <taxon>Cytophagales</taxon>
        <taxon>Chryseotaleaceae</taxon>
        <taxon>Chryseosolibacter</taxon>
    </lineage>
</organism>